<dbReference type="CDD" id="cd06223">
    <property type="entry name" value="PRTases_typeI"/>
    <property type="match status" value="1"/>
</dbReference>
<comment type="pathway">
    <text evidence="1 7 8">Purine metabolism; IMP biosynthesis via de novo pathway; N(1)-(5-phospho-D-ribosyl)glycinamide from 5-phospho-alpha-D-ribose 1-diphosphate: step 1/2.</text>
</comment>
<dbReference type="InterPro" id="IPR029057">
    <property type="entry name" value="PRTase-like"/>
</dbReference>
<feature type="binding site" evidence="7 11">
    <location>
        <position position="449"/>
    </location>
    <ligand>
        <name>[4Fe-4S] cluster</name>
        <dbReference type="ChEBI" id="CHEBI:49883"/>
    </ligand>
</feature>
<evidence type="ECO:0000256" key="6">
    <source>
        <dbReference type="ARBA" id="ARBA00022962"/>
    </source>
</evidence>
<reference evidence="13 14" key="1">
    <citation type="journal article" date="2011" name="EMBO J.">
        <title>Structural diversity of bacterial flagellar motors.</title>
        <authorList>
            <person name="Chen S."/>
            <person name="Beeby M."/>
            <person name="Murphy G.E."/>
            <person name="Leadbetter J.R."/>
            <person name="Hendrixson D.R."/>
            <person name="Briegel A."/>
            <person name="Li Z."/>
            <person name="Shi J."/>
            <person name="Tocheva E.I."/>
            <person name="Muller A."/>
            <person name="Dobro M.J."/>
            <person name="Jensen G.J."/>
        </authorList>
    </citation>
    <scope>NUCLEOTIDE SEQUENCE [LARGE SCALE GENOMIC DNA]</scope>
    <source>
        <strain evidence="13 14">DSM 6540</strain>
    </source>
</reference>
<dbReference type="RefSeq" id="WP_004092443.1">
    <property type="nucleotide sequence ID" value="NZ_AFGF01000017.1"/>
</dbReference>
<comment type="catalytic activity">
    <reaction evidence="7 8">
        <text>5-phospho-beta-D-ribosylamine + L-glutamate + diphosphate = 5-phospho-alpha-D-ribose 1-diphosphate + L-glutamine + H2O</text>
        <dbReference type="Rhea" id="RHEA:14905"/>
        <dbReference type="ChEBI" id="CHEBI:15377"/>
        <dbReference type="ChEBI" id="CHEBI:29985"/>
        <dbReference type="ChEBI" id="CHEBI:33019"/>
        <dbReference type="ChEBI" id="CHEBI:58017"/>
        <dbReference type="ChEBI" id="CHEBI:58359"/>
        <dbReference type="ChEBI" id="CHEBI:58681"/>
        <dbReference type="EC" id="2.4.2.14"/>
    </reaction>
</comment>
<dbReference type="InterPro" id="IPR005854">
    <property type="entry name" value="PurF"/>
</dbReference>
<keyword evidence="7 10" id="KW-0479">Metal-binding</keyword>
<comment type="function">
    <text evidence="7">Catalyzes the formation of phosphoribosylamine from phosphoribosylpyrophosphate (PRPP) and glutamine.</text>
</comment>
<keyword evidence="6 7" id="KW-0315">Glutamine amidotransferase</keyword>
<dbReference type="GO" id="GO:0051539">
    <property type="term" value="F:4 iron, 4 sulfur cluster binding"/>
    <property type="evidence" value="ECO:0007669"/>
    <property type="project" value="UniProtKB-KW"/>
</dbReference>
<dbReference type="HAMAP" id="MF_01931">
    <property type="entry name" value="PurF"/>
    <property type="match status" value="1"/>
</dbReference>
<evidence type="ECO:0000256" key="8">
    <source>
        <dbReference type="PIRNR" id="PIRNR000485"/>
    </source>
</evidence>
<dbReference type="Pfam" id="PF00156">
    <property type="entry name" value="Pribosyltran"/>
    <property type="match status" value="1"/>
</dbReference>
<evidence type="ECO:0000256" key="11">
    <source>
        <dbReference type="PIRSR" id="PIRSR000485-3"/>
    </source>
</evidence>
<dbReference type="Proteomes" id="UP000003240">
    <property type="component" value="Unassembled WGS sequence"/>
</dbReference>
<dbReference type="SUPFAM" id="SSF56235">
    <property type="entry name" value="N-terminal nucleophile aminohydrolases (Ntn hydrolases)"/>
    <property type="match status" value="1"/>
</dbReference>
<comment type="caution">
    <text evidence="13">The sequence shown here is derived from an EMBL/GenBank/DDBJ whole genome shotgun (WGS) entry which is preliminary data.</text>
</comment>
<name>F7NEL8_9FIRM</name>
<feature type="active site" description="Nucleophile" evidence="7 9">
    <location>
        <position position="14"/>
    </location>
</feature>
<keyword evidence="7 10" id="KW-0460">Magnesium</keyword>
<keyword evidence="3 7" id="KW-0328">Glycosyltransferase</keyword>
<dbReference type="GO" id="GO:0006189">
    <property type="term" value="P:'de novo' IMP biosynthetic process"/>
    <property type="evidence" value="ECO:0007669"/>
    <property type="project" value="UniProtKB-UniRule"/>
</dbReference>
<dbReference type="InterPro" id="IPR017932">
    <property type="entry name" value="GATase_2_dom"/>
</dbReference>
<protein>
    <recommendedName>
        <fullName evidence="7">Amidophosphoribosyltransferase</fullName>
        <shortName evidence="7">ATase</shortName>
        <ecNumber evidence="7">2.4.2.14</ecNumber>
    </recommendedName>
    <alternativeName>
        <fullName evidence="7">Glutamine phosphoribosylpyrophosphate amidotransferase</fullName>
        <shortName evidence="7">GPATase</shortName>
    </alternativeName>
</protein>
<evidence type="ECO:0000259" key="12">
    <source>
        <dbReference type="PROSITE" id="PS51278"/>
    </source>
</evidence>
<dbReference type="eggNOG" id="COG0034">
    <property type="taxonomic scope" value="Bacteria"/>
</dbReference>
<dbReference type="PIRSF" id="PIRSF000485">
    <property type="entry name" value="Amd_phspho_trans"/>
    <property type="match status" value="1"/>
</dbReference>
<evidence type="ECO:0000313" key="14">
    <source>
        <dbReference type="Proteomes" id="UP000003240"/>
    </source>
</evidence>
<keyword evidence="14" id="KW-1185">Reference proteome</keyword>
<evidence type="ECO:0000256" key="1">
    <source>
        <dbReference type="ARBA" id="ARBA00005209"/>
    </source>
</evidence>
<evidence type="ECO:0000256" key="5">
    <source>
        <dbReference type="ARBA" id="ARBA00022755"/>
    </source>
</evidence>
<keyword evidence="7 11" id="KW-0408">Iron</keyword>
<gene>
    <name evidence="7" type="primary">purF</name>
    <name evidence="13" type="ORF">ALO_02406</name>
</gene>
<keyword evidence="4 7" id="KW-0808">Transferase</keyword>
<dbReference type="GO" id="GO:0004044">
    <property type="term" value="F:amidophosphoribosyltransferase activity"/>
    <property type="evidence" value="ECO:0007669"/>
    <property type="project" value="UniProtKB-UniRule"/>
</dbReference>
<dbReference type="MEROPS" id="C44.001"/>
<dbReference type="UniPathway" id="UPA00074">
    <property type="reaction ID" value="UER00124"/>
</dbReference>
<dbReference type="STRING" id="1009370.ALO_02406"/>
<dbReference type="Gene3D" id="3.40.50.2020">
    <property type="match status" value="1"/>
</dbReference>
<feature type="binding site" evidence="7 11">
    <location>
        <position position="452"/>
    </location>
    <ligand>
        <name>[4Fe-4S] cluster</name>
        <dbReference type="ChEBI" id="CHEBI:49883"/>
    </ligand>
</feature>
<dbReference type="PANTHER" id="PTHR11907">
    <property type="entry name" value="AMIDOPHOSPHORIBOSYLTRANSFERASE"/>
    <property type="match status" value="1"/>
</dbReference>
<proteinExistence type="inferred from homology"/>
<feature type="binding site" evidence="7 10">
    <location>
        <position position="298"/>
    </location>
    <ligand>
        <name>Mg(2+)</name>
        <dbReference type="ChEBI" id="CHEBI:18420"/>
    </ligand>
</feature>
<dbReference type="InterPro" id="IPR029055">
    <property type="entry name" value="Ntn_hydrolases_N"/>
</dbReference>
<evidence type="ECO:0000313" key="13">
    <source>
        <dbReference type="EMBL" id="EGO65429.1"/>
    </source>
</evidence>
<dbReference type="Gene3D" id="3.60.20.10">
    <property type="entry name" value="Glutamine Phosphoribosylpyrophosphate, subunit 1, domain 1"/>
    <property type="match status" value="1"/>
</dbReference>
<dbReference type="Pfam" id="PF13537">
    <property type="entry name" value="GATase_7"/>
    <property type="match status" value="1"/>
</dbReference>
<feature type="binding site" evidence="7 10">
    <location>
        <position position="361"/>
    </location>
    <ligand>
        <name>Mg(2+)</name>
        <dbReference type="ChEBI" id="CHEBI:18420"/>
    </ligand>
</feature>
<dbReference type="EMBL" id="AFGF01000017">
    <property type="protein sequence ID" value="EGO65429.1"/>
    <property type="molecule type" value="Genomic_DNA"/>
</dbReference>
<organism evidence="13 14">
    <name type="scientific">Acetonema longum DSM 6540</name>
    <dbReference type="NCBI Taxonomy" id="1009370"/>
    <lineage>
        <taxon>Bacteria</taxon>
        <taxon>Bacillati</taxon>
        <taxon>Bacillota</taxon>
        <taxon>Negativicutes</taxon>
        <taxon>Acetonemataceae</taxon>
        <taxon>Acetonema</taxon>
    </lineage>
</organism>
<sequence>MHYCETSDKLHEECGVFGIFSRDDHDNVALNTYWGLFALQHRGQESAGIAVTDGTVMDIQRGMGLVNEVFRHGVPGMPAHIAIGHVRYSTTGSSLLRNTQPLLVTYSGGHISLSHNGNLTNARELRIELEQQGSVFQTSIDSEVIVNLISRSNKATVEERIMESLSRVKGAYCLTVMTEDKLIGVRDPQGFRPLCIGRLHDGWVLASESCALDTIGAELIRDVEPGEMVVIDDTGLHSLSLAPSDRRKALCVFEYIYFARPDSVIDRQSVHQARFSMGRQLAKESGFKADIVISVPDSGTTAALGFSCESGIPFAEGLLKNRYIGRTFIQPEQKKRDTSVRLKLNAVSSVVKGKSVIMVDDSIVRGTTSGKIVRMLKEAGAVKVHMCVSSPPIGFPCFYGIDTAVRKELIAASKQVEDIRQFIGADSLYYLSLEGLMRAMPALRPDAMCYACFNSDYPCATPSGAETGGAENEDNKYVFEANYRTGGAGYGGE</sequence>
<dbReference type="InterPro" id="IPR035584">
    <property type="entry name" value="PurF_N"/>
</dbReference>
<evidence type="ECO:0000256" key="7">
    <source>
        <dbReference type="HAMAP-Rule" id="MF_01931"/>
    </source>
</evidence>
<evidence type="ECO:0000256" key="9">
    <source>
        <dbReference type="PIRSR" id="PIRSR000485-1"/>
    </source>
</evidence>
<evidence type="ECO:0000256" key="10">
    <source>
        <dbReference type="PIRSR" id="PIRSR000485-2"/>
    </source>
</evidence>
<dbReference type="AlphaFoldDB" id="F7NEL8"/>
<accession>F7NEL8</accession>
<keyword evidence="7" id="KW-0004">4Fe-4S</keyword>
<comment type="similarity">
    <text evidence="2 7 8">In the C-terminal section; belongs to the purine/pyrimidine phosphoribosyltransferase family.</text>
</comment>
<feature type="binding site" evidence="7 11">
    <location>
        <position position="251"/>
    </location>
    <ligand>
        <name>[4Fe-4S] cluster</name>
        <dbReference type="ChEBI" id="CHEBI:49883"/>
    </ligand>
</feature>
<feature type="binding site" evidence="7 11">
    <location>
        <position position="397"/>
    </location>
    <ligand>
        <name>[4Fe-4S] cluster</name>
        <dbReference type="ChEBI" id="CHEBI:49883"/>
    </ligand>
</feature>
<dbReference type="GO" id="GO:0000287">
    <property type="term" value="F:magnesium ion binding"/>
    <property type="evidence" value="ECO:0007669"/>
    <property type="project" value="UniProtKB-UniRule"/>
</dbReference>
<dbReference type="PROSITE" id="PS51278">
    <property type="entry name" value="GATASE_TYPE_2"/>
    <property type="match status" value="1"/>
</dbReference>
<comment type="cofactor">
    <cofactor evidence="7 10">
        <name>Mg(2+)</name>
        <dbReference type="ChEBI" id="CHEBI:18420"/>
    </cofactor>
    <text evidence="7 10">Binds 1 Mg(2+) ion per subunit.</text>
</comment>
<dbReference type="CDD" id="cd00715">
    <property type="entry name" value="GPATase_N"/>
    <property type="match status" value="1"/>
</dbReference>
<keyword evidence="7 11" id="KW-0411">Iron-sulfur</keyword>
<dbReference type="EC" id="2.4.2.14" evidence="7"/>
<feature type="binding site" evidence="7 10">
    <location>
        <position position="360"/>
    </location>
    <ligand>
        <name>Mg(2+)</name>
        <dbReference type="ChEBI" id="CHEBI:18420"/>
    </ligand>
</feature>
<evidence type="ECO:0000256" key="2">
    <source>
        <dbReference type="ARBA" id="ARBA00010138"/>
    </source>
</evidence>
<evidence type="ECO:0000256" key="4">
    <source>
        <dbReference type="ARBA" id="ARBA00022679"/>
    </source>
</evidence>
<dbReference type="NCBIfam" id="TIGR01134">
    <property type="entry name" value="purF"/>
    <property type="match status" value="1"/>
</dbReference>
<comment type="cofactor">
    <cofactor evidence="7 11">
        <name>[4Fe-4S] cluster</name>
        <dbReference type="ChEBI" id="CHEBI:49883"/>
    </cofactor>
    <text evidence="7 11">Binds 1 [4Fe-4S] cluster per subunit.</text>
</comment>
<keyword evidence="5 7" id="KW-0658">Purine biosynthesis</keyword>
<dbReference type="InterPro" id="IPR000836">
    <property type="entry name" value="PRTase_dom"/>
</dbReference>
<dbReference type="SUPFAM" id="SSF53271">
    <property type="entry name" value="PRTase-like"/>
    <property type="match status" value="1"/>
</dbReference>
<evidence type="ECO:0000256" key="3">
    <source>
        <dbReference type="ARBA" id="ARBA00022676"/>
    </source>
</evidence>
<feature type="domain" description="Glutamine amidotransferase type-2" evidence="12">
    <location>
        <begin position="14"/>
        <end position="234"/>
    </location>
</feature>
<dbReference type="GO" id="GO:0009113">
    <property type="term" value="P:purine nucleobase biosynthetic process"/>
    <property type="evidence" value="ECO:0007669"/>
    <property type="project" value="UniProtKB-UniRule"/>
</dbReference>